<comment type="caution">
    <text evidence="6">The sequence shown here is derived from an EMBL/GenBank/DDBJ whole genome shotgun (WGS) entry which is preliminary data.</text>
</comment>
<keyword evidence="3" id="KW-0804">Transcription</keyword>
<evidence type="ECO:0000256" key="3">
    <source>
        <dbReference type="ARBA" id="ARBA00023163"/>
    </source>
</evidence>
<sequence>MGTSEERHAEPATRDRLLAAAAELIREHGYAGTSLQMIADRLGFRKGAIYHHFRARDEILAALIGPVLDGLAEIVTDAEAQPSVTARAERMISGYAELAADNRAMVSILRGDPAVLEFIRGQPQWSGLVNRQMTLLAAAHPGPGGRVRAAMVLAGMSAAADPAVQNPPGIDLSAELAQAARQLLGLRTPTPN</sequence>
<dbReference type="SUPFAM" id="SSF46689">
    <property type="entry name" value="Homeodomain-like"/>
    <property type="match status" value="1"/>
</dbReference>
<dbReference type="AlphaFoldDB" id="A0A1Q4HM75"/>
<dbReference type="EMBL" id="MIJD01000006">
    <property type="protein sequence ID" value="OPE56174.1"/>
    <property type="molecule type" value="Genomic_DNA"/>
</dbReference>
<keyword evidence="9" id="KW-1185">Reference proteome</keyword>
<protein>
    <submittedName>
        <fullName evidence="7">TetR/AcrR family transcriptional regulator</fullName>
    </submittedName>
</protein>
<dbReference type="GO" id="GO:0000976">
    <property type="term" value="F:transcription cis-regulatory region binding"/>
    <property type="evidence" value="ECO:0007669"/>
    <property type="project" value="TreeGrafter"/>
</dbReference>
<feature type="domain" description="HTH tetR-type" evidence="5">
    <location>
        <begin position="11"/>
        <end position="71"/>
    </location>
</feature>
<dbReference type="RefSeq" id="WP_073853941.1">
    <property type="nucleotide sequence ID" value="NZ_BAAATC010000018.1"/>
</dbReference>
<dbReference type="Pfam" id="PF00440">
    <property type="entry name" value="TetR_N"/>
    <property type="match status" value="1"/>
</dbReference>
<evidence type="ECO:0000256" key="4">
    <source>
        <dbReference type="PROSITE-ProRule" id="PRU00335"/>
    </source>
</evidence>
<keyword evidence="1" id="KW-0805">Transcription regulation</keyword>
<dbReference type="InterPro" id="IPR050109">
    <property type="entry name" value="HTH-type_TetR-like_transc_reg"/>
</dbReference>
<dbReference type="Gene3D" id="1.10.357.10">
    <property type="entry name" value="Tetracycline Repressor, domain 2"/>
    <property type="match status" value="1"/>
</dbReference>
<evidence type="ECO:0000313" key="8">
    <source>
        <dbReference type="Proteomes" id="UP000191039"/>
    </source>
</evidence>
<dbReference type="STRING" id="1801.BRW64_02710"/>
<dbReference type="GO" id="GO:0003700">
    <property type="term" value="F:DNA-binding transcription factor activity"/>
    <property type="evidence" value="ECO:0007669"/>
    <property type="project" value="TreeGrafter"/>
</dbReference>
<evidence type="ECO:0000256" key="1">
    <source>
        <dbReference type="ARBA" id="ARBA00023015"/>
    </source>
</evidence>
<dbReference type="PRINTS" id="PR00455">
    <property type="entry name" value="HTHTETR"/>
</dbReference>
<reference evidence="6 8" key="1">
    <citation type="submission" date="2016-09" db="EMBL/GenBank/DDBJ databases">
        <title>genome sequences of unsequenced Mycobacteria.</title>
        <authorList>
            <person name="Greninger A.L."/>
            <person name="Jerome K.R."/>
            <person name="Mcnair B."/>
            <person name="Wallis C."/>
            <person name="Fang F."/>
        </authorList>
    </citation>
    <scope>NUCLEOTIDE SEQUENCE [LARGE SCALE GENOMIC DNA]</scope>
    <source>
        <strain evidence="6 8">BM1</strain>
    </source>
</reference>
<evidence type="ECO:0000259" key="5">
    <source>
        <dbReference type="PROSITE" id="PS50977"/>
    </source>
</evidence>
<feature type="DNA-binding region" description="H-T-H motif" evidence="4">
    <location>
        <begin position="34"/>
        <end position="53"/>
    </location>
</feature>
<dbReference type="EMBL" id="PDCR01000012">
    <property type="protein sequence ID" value="PEG54476.1"/>
    <property type="molecule type" value="Genomic_DNA"/>
</dbReference>
<dbReference type="PANTHER" id="PTHR30055:SF234">
    <property type="entry name" value="HTH-TYPE TRANSCRIPTIONAL REGULATOR BETI"/>
    <property type="match status" value="1"/>
</dbReference>
<keyword evidence="2 4" id="KW-0238">DNA-binding</keyword>
<gene>
    <name evidence="6" type="ORF">BV510_01320</name>
    <name evidence="7" type="ORF">CRI78_11380</name>
</gene>
<dbReference type="Proteomes" id="UP000220340">
    <property type="component" value="Unassembled WGS sequence"/>
</dbReference>
<evidence type="ECO:0000313" key="9">
    <source>
        <dbReference type="Proteomes" id="UP000220340"/>
    </source>
</evidence>
<evidence type="ECO:0000313" key="6">
    <source>
        <dbReference type="EMBL" id="OPE56174.1"/>
    </source>
</evidence>
<reference evidence="7 9" key="2">
    <citation type="submission" date="2017-10" db="EMBL/GenBank/DDBJ databases">
        <title>The new phylogeny of genus Mycobacterium.</title>
        <authorList>
            <person name="Tortoli E."/>
            <person name="Trovato A."/>
            <person name="Cirillo D.M."/>
        </authorList>
    </citation>
    <scope>NUCLEOTIDE SEQUENCE [LARGE SCALE GENOMIC DNA]</scope>
    <source>
        <strain evidence="7 9">IP141170001</strain>
    </source>
</reference>
<dbReference type="InterPro" id="IPR001647">
    <property type="entry name" value="HTH_TetR"/>
</dbReference>
<dbReference type="InterPro" id="IPR009057">
    <property type="entry name" value="Homeodomain-like_sf"/>
</dbReference>
<proteinExistence type="predicted"/>
<dbReference type="Proteomes" id="UP000191039">
    <property type="component" value="Unassembled WGS sequence"/>
</dbReference>
<dbReference type="PANTHER" id="PTHR30055">
    <property type="entry name" value="HTH-TYPE TRANSCRIPTIONAL REGULATOR RUTR"/>
    <property type="match status" value="1"/>
</dbReference>
<evidence type="ECO:0000313" key="7">
    <source>
        <dbReference type="EMBL" id="PEG54476.1"/>
    </source>
</evidence>
<organism evidence="6 8">
    <name type="scientific">Mycolicibacterium diernhoferi</name>
    <dbReference type="NCBI Taxonomy" id="1801"/>
    <lineage>
        <taxon>Bacteria</taxon>
        <taxon>Bacillati</taxon>
        <taxon>Actinomycetota</taxon>
        <taxon>Actinomycetes</taxon>
        <taxon>Mycobacteriales</taxon>
        <taxon>Mycobacteriaceae</taxon>
        <taxon>Mycolicibacterium</taxon>
    </lineage>
</organism>
<accession>A0A1Q4HM75</accession>
<dbReference type="PROSITE" id="PS50977">
    <property type="entry name" value="HTH_TETR_2"/>
    <property type="match status" value="1"/>
</dbReference>
<dbReference type="OrthoDB" id="3186364at2"/>
<name>A0A1Q4HM75_9MYCO</name>
<evidence type="ECO:0000256" key="2">
    <source>
        <dbReference type="ARBA" id="ARBA00023125"/>
    </source>
</evidence>